<proteinExistence type="predicted"/>
<keyword evidence="2" id="KW-1185">Reference proteome</keyword>
<evidence type="ECO:0000313" key="1">
    <source>
        <dbReference type="EMBL" id="TQD73270.1"/>
    </source>
</evidence>
<organism evidence="1 2">
    <name type="scientific">Malus baccata</name>
    <name type="common">Siberian crab apple</name>
    <name type="synonym">Pyrus baccata</name>
    <dbReference type="NCBI Taxonomy" id="106549"/>
    <lineage>
        <taxon>Eukaryota</taxon>
        <taxon>Viridiplantae</taxon>
        <taxon>Streptophyta</taxon>
        <taxon>Embryophyta</taxon>
        <taxon>Tracheophyta</taxon>
        <taxon>Spermatophyta</taxon>
        <taxon>Magnoliopsida</taxon>
        <taxon>eudicotyledons</taxon>
        <taxon>Gunneridae</taxon>
        <taxon>Pentapetalae</taxon>
        <taxon>rosids</taxon>
        <taxon>fabids</taxon>
        <taxon>Rosales</taxon>
        <taxon>Rosaceae</taxon>
        <taxon>Amygdaloideae</taxon>
        <taxon>Maleae</taxon>
        <taxon>Malus</taxon>
    </lineage>
</organism>
<comment type="caution">
    <text evidence="1">The sequence shown here is derived from an EMBL/GenBank/DDBJ whole genome shotgun (WGS) entry which is preliminary data.</text>
</comment>
<protein>
    <submittedName>
        <fullName evidence="1">Uncharacterized protein</fullName>
    </submittedName>
</protein>
<dbReference type="Proteomes" id="UP000315295">
    <property type="component" value="Unassembled WGS sequence"/>
</dbReference>
<evidence type="ECO:0000313" key="2">
    <source>
        <dbReference type="Proteomes" id="UP000315295"/>
    </source>
</evidence>
<dbReference type="AlphaFoldDB" id="A0A540KGI3"/>
<reference evidence="1 2" key="1">
    <citation type="journal article" date="2019" name="G3 (Bethesda)">
        <title>Sequencing of a Wild Apple (Malus baccata) Genome Unravels the Differences Between Cultivated and Wild Apple Species Regarding Disease Resistance and Cold Tolerance.</title>
        <authorList>
            <person name="Chen X."/>
        </authorList>
    </citation>
    <scope>NUCLEOTIDE SEQUENCE [LARGE SCALE GENOMIC DNA]</scope>
    <source>
        <strain evidence="2">cv. Shandingzi</strain>
        <tissue evidence="1">Leaves</tissue>
    </source>
</reference>
<dbReference type="EMBL" id="VIEB01001310">
    <property type="protein sequence ID" value="TQD73270.1"/>
    <property type="molecule type" value="Genomic_DNA"/>
</dbReference>
<sequence>MEERSNMGAVQVFVELPNSKVSCEEYRVRNLVWVDAKFWNFGAFSLDWSLFLFDLCVIHPTGRPGGVLGANMGVVGVAYYCRN</sequence>
<gene>
    <name evidence="1" type="ORF">C1H46_041187</name>
</gene>
<name>A0A540KGI3_MALBA</name>
<accession>A0A540KGI3</accession>